<dbReference type="PANTHER" id="PTHR23414">
    <property type="entry name" value="ADRENOMEDULLIN, ADM"/>
    <property type="match status" value="1"/>
</dbReference>
<keyword evidence="5" id="KW-1015">Disulfide bond</keyword>
<feature type="transmembrane region" description="Helical" evidence="7">
    <location>
        <begin position="38"/>
        <end position="56"/>
    </location>
</feature>
<keyword evidence="9" id="KW-1185">Reference proteome</keyword>
<feature type="compositionally biased region" description="Basic and acidic residues" evidence="6">
    <location>
        <begin position="166"/>
        <end position="177"/>
    </location>
</feature>
<feature type="compositionally biased region" description="Basic and acidic residues" evidence="6">
    <location>
        <begin position="128"/>
        <end position="139"/>
    </location>
</feature>
<keyword evidence="7" id="KW-0812">Transmembrane</keyword>
<evidence type="ECO:0000313" key="8">
    <source>
        <dbReference type="EMBL" id="GCC31320.1"/>
    </source>
</evidence>
<dbReference type="Pfam" id="PF00214">
    <property type="entry name" value="Calc_CGRP_IAPP"/>
    <property type="match status" value="1"/>
</dbReference>
<evidence type="ECO:0000256" key="2">
    <source>
        <dbReference type="ARBA" id="ARBA00010575"/>
    </source>
</evidence>
<keyword evidence="3" id="KW-0964">Secreted</keyword>
<reference evidence="8 9" key="1">
    <citation type="journal article" date="2018" name="Nat. Ecol. Evol.">
        <title>Shark genomes provide insights into elasmobranch evolution and the origin of vertebrates.</title>
        <authorList>
            <person name="Hara Y"/>
            <person name="Yamaguchi K"/>
            <person name="Onimaru K"/>
            <person name="Kadota M"/>
            <person name="Koyanagi M"/>
            <person name="Keeley SD"/>
            <person name="Tatsumi K"/>
            <person name="Tanaka K"/>
            <person name="Motone F"/>
            <person name="Kageyama Y"/>
            <person name="Nozu R"/>
            <person name="Adachi N"/>
            <person name="Nishimura O"/>
            <person name="Nakagawa R"/>
            <person name="Tanegashima C"/>
            <person name="Kiyatake I"/>
            <person name="Matsumoto R"/>
            <person name="Murakumo K"/>
            <person name="Nishida K"/>
            <person name="Terakita A"/>
            <person name="Kuratani S"/>
            <person name="Sato K"/>
            <person name="Hyodo S Kuraku.S."/>
        </authorList>
    </citation>
    <scope>NUCLEOTIDE SEQUENCE [LARGE SCALE GENOMIC DNA]</scope>
</reference>
<name>A0A401SLQ2_CHIPU</name>
<keyword evidence="7" id="KW-0472">Membrane</keyword>
<dbReference type="OrthoDB" id="8771893at2759"/>
<sequence length="209" mass="23924">MFYESIEVPVREYCTIQPDNSESLKSQQHQIKSDQKTMTVVFVLVVMLYFHTGVLVESQELARTKRNPVPSPAFQLFLQKLQNSNMKLLEPQVKSVLQSQITSASDPATDFLDSKSENSDGSINDSTVPKDRVKRGPDNKYKPSRCFLGICNTLNLAYRLYQLGPKGKEPSPPKSTDDPNGYGKRRRRSLISLLSWYRKLQMHRLARKK</sequence>
<evidence type="ECO:0000256" key="6">
    <source>
        <dbReference type="SAM" id="MobiDB-lite"/>
    </source>
</evidence>
<keyword evidence="4" id="KW-0732">Signal</keyword>
<comment type="subcellular location">
    <subcellularLocation>
        <location evidence="1">Secreted</location>
    </subcellularLocation>
</comment>
<evidence type="ECO:0000256" key="1">
    <source>
        <dbReference type="ARBA" id="ARBA00004613"/>
    </source>
</evidence>
<proteinExistence type="inferred from homology"/>
<feature type="region of interest" description="Disordered" evidence="6">
    <location>
        <begin position="163"/>
        <end position="186"/>
    </location>
</feature>
<keyword evidence="7" id="KW-1133">Transmembrane helix</keyword>
<accession>A0A401SLQ2</accession>
<protein>
    <recommendedName>
        <fullName evidence="10">Adrenomedullin</fullName>
    </recommendedName>
</protein>
<dbReference type="GO" id="GO:0005576">
    <property type="term" value="C:extracellular region"/>
    <property type="evidence" value="ECO:0007669"/>
    <property type="project" value="UniProtKB-SubCell"/>
</dbReference>
<comment type="similarity">
    <text evidence="2">Belongs to the adrenomedullin family.</text>
</comment>
<evidence type="ECO:0000313" key="9">
    <source>
        <dbReference type="Proteomes" id="UP000287033"/>
    </source>
</evidence>
<dbReference type="AlphaFoldDB" id="A0A401SLQ2"/>
<dbReference type="GO" id="GO:0003073">
    <property type="term" value="P:regulation of systemic arterial blood pressure"/>
    <property type="evidence" value="ECO:0007669"/>
    <property type="project" value="TreeGrafter"/>
</dbReference>
<dbReference type="GO" id="GO:0005179">
    <property type="term" value="F:hormone activity"/>
    <property type="evidence" value="ECO:0007669"/>
    <property type="project" value="InterPro"/>
</dbReference>
<dbReference type="Proteomes" id="UP000287033">
    <property type="component" value="Unassembled WGS sequence"/>
</dbReference>
<evidence type="ECO:0000256" key="3">
    <source>
        <dbReference type="ARBA" id="ARBA00022525"/>
    </source>
</evidence>
<organism evidence="8 9">
    <name type="scientific">Chiloscyllium punctatum</name>
    <name type="common">Brownbanded bambooshark</name>
    <name type="synonym">Hemiscyllium punctatum</name>
    <dbReference type="NCBI Taxonomy" id="137246"/>
    <lineage>
        <taxon>Eukaryota</taxon>
        <taxon>Metazoa</taxon>
        <taxon>Chordata</taxon>
        <taxon>Craniata</taxon>
        <taxon>Vertebrata</taxon>
        <taxon>Chondrichthyes</taxon>
        <taxon>Elasmobranchii</taxon>
        <taxon>Galeomorphii</taxon>
        <taxon>Galeoidea</taxon>
        <taxon>Orectolobiformes</taxon>
        <taxon>Hemiscylliidae</taxon>
        <taxon>Chiloscyllium</taxon>
    </lineage>
</organism>
<evidence type="ECO:0000256" key="7">
    <source>
        <dbReference type="SAM" id="Phobius"/>
    </source>
</evidence>
<gene>
    <name evidence="8" type="ORF">chiPu_0009777</name>
</gene>
<evidence type="ECO:0008006" key="10">
    <source>
        <dbReference type="Google" id="ProtNLM"/>
    </source>
</evidence>
<dbReference type="InterPro" id="IPR051665">
    <property type="entry name" value="Adrenomedullin-reg_peptide"/>
</dbReference>
<dbReference type="GO" id="GO:0010460">
    <property type="term" value="P:positive regulation of heart rate"/>
    <property type="evidence" value="ECO:0007669"/>
    <property type="project" value="TreeGrafter"/>
</dbReference>
<evidence type="ECO:0000256" key="4">
    <source>
        <dbReference type="ARBA" id="ARBA00022729"/>
    </source>
</evidence>
<feature type="region of interest" description="Disordered" evidence="6">
    <location>
        <begin position="106"/>
        <end position="139"/>
    </location>
</feature>
<dbReference type="EMBL" id="BEZZ01000355">
    <property type="protein sequence ID" value="GCC31320.1"/>
    <property type="molecule type" value="Genomic_DNA"/>
</dbReference>
<dbReference type="GO" id="GO:0007189">
    <property type="term" value="P:adenylate cyclase-activating G protein-coupled receptor signaling pathway"/>
    <property type="evidence" value="ECO:0007669"/>
    <property type="project" value="TreeGrafter"/>
</dbReference>
<evidence type="ECO:0000256" key="5">
    <source>
        <dbReference type="ARBA" id="ARBA00023157"/>
    </source>
</evidence>
<comment type="caution">
    <text evidence="8">The sequence shown here is derived from an EMBL/GenBank/DDBJ whole genome shotgun (WGS) entry which is preliminary data.</text>
</comment>
<dbReference type="InterPro" id="IPR021116">
    <property type="entry name" value="Calcitonin/adrenomedullin"/>
</dbReference>